<accession>A0A9W6ILC6</accession>
<comment type="caution">
    <text evidence="3">The sequence shown here is derived from an EMBL/GenBank/DDBJ whole genome shotgun (WGS) entry which is preliminary data.</text>
</comment>
<dbReference type="PANTHER" id="PTHR36582">
    <property type="entry name" value="ANTITOXIN PARD"/>
    <property type="match status" value="1"/>
</dbReference>
<dbReference type="InterPro" id="IPR038296">
    <property type="entry name" value="ParD_sf"/>
</dbReference>
<evidence type="ECO:0000313" key="3">
    <source>
        <dbReference type="EMBL" id="GLK51619.1"/>
    </source>
</evidence>
<sequence>MIRKTVSMPDEMGQWIAEQLAKGRYSNESEYVRDLIRRDQENQRKLEDLRSMLAVAEAEIEAGQFTELSSKADFDKLFEDVTGTKRRETPSE</sequence>
<dbReference type="SUPFAM" id="SSF47598">
    <property type="entry name" value="Ribbon-helix-helix"/>
    <property type="match status" value="1"/>
</dbReference>
<comment type="similarity">
    <text evidence="1">Belongs to the ParD antitoxin family.</text>
</comment>
<reference evidence="3" key="1">
    <citation type="journal article" date="2014" name="Int. J. Syst. Evol. Microbiol.">
        <title>Complete genome sequence of Corynebacterium casei LMG S-19264T (=DSM 44701T), isolated from a smear-ripened cheese.</title>
        <authorList>
            <consortium name="US DOE Joint Genome Institute (JGI-PGF)"/>
            <person name="Walter F."/>
            <person name="Albersmeier A."/>
            <person name="Kalinowski J."/>
            <person name="Ruckert C."/>
        </authorList>
    </citation>
    <scope>NUCLEOTIDE SEQUENCE</scope>
    <source>
        <strain evidence="3">VKM B-1513</strain>
    </source>
</reference>
<organism evidence="3 4">
    <name type="scientific">Maricaulis virginensis</name>
    <dbReference type="NCBI Taxonomy" id="144022"/>
    <lineage>
        <taxon>Bacteria</taxon>
        <taxon>Pseudomonadati</taxon>
        <taxon>Pseudomonadota</taxon>
        <taxon>Alphaproteobacteria</taxon>
        <taxon>Maricaulales</taxon>
        <taxon>Maricaulaceae</taxon>
        <taxon>Maricaulis</taxon>
    </lineage>
</organism>
<dbReference type="Pfam" id="PF03693">
    <property type="entry name" value="ParD_antitoxin"/>
    <property type="match status" value="1"/>
</dbReference>
<dbReference type="PANTHER" id="PTHR36582:SF2">
    <property type="entry name" value="ANTITOXIN PARD"/>
    <property type="match status" value="1"/>
</dbReference>
<dbReference type="GO" id="GO:0006355">
    <property type="term" value="P:regulation of DNA-templated transcription"/>
    <property type="evidence" value="ECO:0007669"/>
    <property type="project" value="InterPro"/>
</dbReference>
<evidence type="ECO:0000256" key="2">
    <source>
        <dbReference type="ARBA" id="ARBA00022649"/>
    </source>
</evidence>
<dbReference type="Gene3D" id="6.10.10.120">
    <property type="entry name" value="Antitoxin ParD1-like"/>
    <property type="match status" value="1"/>
</dbReference>
<dbReference type="Proteomes" id="UP001143486">
    <property type="component" value="Unassembled WGS sequence"/>
</dbReference>
<dbReference type="RefSeq" id="WP_271185999.1">
    <property type="nucleotide sequence ID" value="NZ_BSFE01000002.1"/>
</dbReference>
<name>A0A9W6ILC6_9PROT</name>
<keyword evidence="2" id="KW-1277">Toxin-antitoxin system</keyword>
<gene>
    <name evidence="3" type="ORF">GCM10017621_11270</name>
</gene>
<dbReference type="InterPro" id="IPR010985">
    <property type="entry name" value="Ribbon_hlx_hlx"/>
</dbReference>
<protein>
    <recommendedName>
        <fullName evidence="5">Antitoxin ParD1/3/4</fullName>
    </recommendedName>
</protein>
<keyword evidence="4" id="KW-1185">Reference proteome</keyword>
<evidence type="ECO:0008006" key="5">
    <source>
        <dbReference type="Google" id="ProtNLM"/>
    </source>
</evidence>
<dbReference type="CDD" id="cd22231">
    <property type="entry name" value="RHH_NikR_HicB-like"/>
    <property type="match status" value="1"/>
</dbReference>
<dbReference type="InterPro" id="IPR022789">
    <property type="entry name" value="ParD"/>
</dbReference>
<proteinExistence type="inferred from homology"/>
<evidence type="ECO:0000313" key="4">
    <source>
        <dbReference type="Proteomes" id="UP001143486"/>
    </source>
</evidence>
<dbReference type="NCBIfam" id="TIGR02606">
    <property type="entry name" value="antidote_CC2985"/>
    <property type="match status" value="1"/>
</dbReference>
<reference evidence="3" key="2">
    <citation type="submission" date="2023-01" db="EMBL/GenBank/DDBJ databases">
        <authorList>
            <person name="Sun Q."/>
            <person name="Evtushenko L."/>
        </authorList>
    </citation>
    <scope>NUCLEOTIDE SEQUENCE</scope>
    <source>
        <strain evidence="3">VKM B-1513</strain>
    </source>
</reference>
<dbReference type="EMBL" id="BSFE01000002">
    <property type="protein sequence ID" value="GLK51619.1"/>
    <property type="molecule type" value="Genomic_DNA"/>
</dbReference>
<evidence type="ECO:0000256" key="1">
    <source>
        <dbReference type="ARBA" id="ARBA00008580"/>
    </source>
</evidence>
<dbReference type="AlphaFoldDB" id="A0A9W6ILC6"/>